<feature type="region of interest" description="Disordered" evidence="1">
    <location>
        <begin position="86"/>
        <end position="106"/>
    </location>
</feature>
<dbReference type="eggNOG" id="ENOG502S9V3">
    <property type="taxonomic scope" value="Eukaryota"/>
</dbReference>
<reference evidence="2 3" key="1">
    <citation type="journal article" date="2013" name="PLoS Genet.">
        <title>The genome and development-dependent transcriptomes of Pyronema confluens: a window into fungal evolution.</title>
        <authorList>
            <person name="Traeger S."/>
            <person name="Altegoer F."/>
            <person name="Freitag M."/>
            <person name="Gabaldon T."/>
            <person name="Kempken F."/>
            <person name="Kumar A."/>
            <person name="Marcet-Houben M."/>
            <person name="Poggeler S."/>
            <person name="Stajich J.E."/>
            <person name="Nowrousian M."/>
        </authorList>
    </citation>
    <scope>NUCLEOTIDE SEQUENCE [LARGE SCALE GENOMIC DNA]</scope>
    <source>
        <strain evidence="3">CBS 100304</strain>
        <tissue evidence="2">Vegetative mycelium</tissue>
    </source>
</reference>
<evidence type="ECO:0000313" key="3">
    <source>
        <dbReference type="Proteomes" id="UP000018144"/>
    </source>
</evidence>
<dbReference type="AlphaFoldDB" id="U4LSJ1"/>
<dbReference type="GO" id="GO:0016787">
    <property type="term" value="F:hydrolase activity"/>
    <property type="evidence" value="ECO:0007669"/>
    <property type="project" value="UniProtKB-KW"/>
</dbReference>
<dbReference type="EMBL" id="HF936570">
    <property type="protein sequence ID" value="CCX34574.1"/>
    <property type="molecule type" value="Genomic_DNA"/>
</dbReference>
<feature type="region of interest" description="Disordered" evidence="1">
    <location>
        <begin position="127"/>
        <end position="158"/>
    </location>
</feature>
<dbReference type="Proteomes" id="UP000018144">
    <property type="component" value="Unassembled WGS sequence"/>
</dbReference>
<dbReference type="CDD" id="cd02883">
    <property type="entry name" value="NUDIX_Hydrolase"/>
    <property type="match status" value="1"/>
</dbReference>
<dbReference type="InterPro" id="IPR015797">
    <property type="entry name" value="NUDIX_hydrolase-like_dom_sf"/>
</dbReference>
<dbReference type="PROSITE" id="PS00893">
    <property type="entry name" value="NUDIX_BOX"/>
    <property type="match status" value="1"/>
</dbReference>
<accession>U4LSJ1</accession>
<dbReference type="Gene3D" id="3.90.79.10">
    <property type="entry name" value="Nucleoside Triphosphate Pyrophosphohydrolase"/>
    <property type="match status" value="1"/>
</dbReference>
<proteinExistence type="predicted"/>
<dbReference type="InterPro" id="IPR020084">
    <property type="entry name" value="NUDIX_hydrolase_CS"/>
</dbReference>
<dbReference type="OrthoDB" id="10259236at2759"/>
<organism evidence="2 3">
    <name type="scientific">Pyronema omphalodes (strain CBS 100304)</name>
    <name type="common">Pyronema confluens</name>
    <dbReference type="NCBI Taxonomy" id="1076935"/>
    <lineage>
        <taxon>Eukaryota</taxon>
        <taxon>Fungi</taxon>
        <taxon>Dikarya</taxon>
        <taxon>Ascomycota</taxon>
        <taxon>Pezizomycotina</taxon>
        <taxon>Pezizomycetes</taxon>
        <taxon>Pezizales</taxon>
        <taxon>Pyronemataceae</taxon>
        <taxon>Pyronema</taxon>
    </lineage>
</organism>
<gene>
    <name evidence="2" type="ORF">PCON_03967</name>
</gene>
<name>U4LSJ1_PYROM</name>
<evidence type="ECO:0000313" key="2">
    <source>
        <dbReference type="EMBL" id="CCX34574.1"/>
    </source>
</evidence>
<protein>
    <submittedName>
        <fullName evidence="2">Uncharacterized protein</fullName>
    </submittedName>
</protein>
<sequence>MSFTPPPSLHLPSSNFVFAASTASYCLTTSRVLLCHDTHANPPYYFLPRGRKDVHEHIQSAAIRETFEEGGYRVRLVRGQHRTLQPRGMGVSEAGPAANGAETATVKSPGAAGGVYDADGKCPTCGRTTDDTKDTESSPAKLVAGYDPQTDPNAAAAASTGTKAAVVEPALPKGTKPSPASTTALTIEGHTEPFWTLLQPYPRRHHLPQSMEDIALYIASYYLAEILGPRDSAYGRSFVGKHEGGYDSGLYPIEEAVELLTRGRMFVKDGILRWSEAAAPVSGMGCTIASSGGGGRYDWEREQGGREVLWEQVLGKDTGAVEACVVWFGWECVRGEKYRRDTGERLEWEEGA</sequence>
<dbReference type="SUPFAM" id="SSF55811">
    <property type="entry name" value="Nudix"/>
    <property type="match status" value="1"/>
</dbReference>
<evidence type="ECO:0000256" key="1">
    <source>
        <dbReference type="SAM" id="MobiDB-lite"/>
    </source>
</evidence>
<keyword evidence="3" id="KW-1185">Reference proteome</keyword>